<reference evidence="3" key="1">
    <citation type="submission" date="2025-08" db="UniProtKB">
        <authorList>
            <consortium name="RefSeq"/>
        </authorList>
    </citation>
    <scope>IDENTIFICATION</scope>
    <source>
        <tissue evidence="3">Whole sample</tissue>
    </source>
</reference>
<dbReference type="KEGG" id="cvn:111123251"/>
<feature type="chain" id="PRO_5034860473" evidence="1">
    <location>
        <begin position="17"/>
        <end position="284"/>
    </location>
</feature>
<gene>
    <name evidence="3" type="primary">LOC111123251</name>
</gene>
<sequence>MLLWCLGVLMVLGVSGQRPDGCLRIFDHDTCPSGYRCQDGQCRIDGGQPNRCSRGNPCPRSYTCQQGICVPTTSSGCLGCQFHPDVICENDRCVRRPGTICGNQYEPCSAGYSCIRGVCSTRGGPGQCLTDMDCSRNERCSQRVCVPRVVDRCRYESDCSVNEQCVQGRCIPRVGSPECRRDSDCLSGNCRMGSCVEVQPPNPNYCDPYSNTFCRRGYRCVNNQCVPNDQTECGPSRPCQRGYQCRLGRCVEDQITRPTRCRFDRQCESGYECVRRRCQPLYRP</sequence>
<feature type="signal peptide" evidence="1">
    <location>
        <begin position="1"/>
        <end position="16"/>
    </location>
</feature>
<proteinExistence type="predicted"/>
<evidence type="ECO:0000256" key="1">
    <source>
        <dbReference type="SAM" id="SignalP"/>
    </source>
</evidence>
<dbReference type="SMART" id="SM00289">
    <property type="entry name" value="WR1"/>
    <property type="match status" value="3"/>
</dbReference>
<protein>
    <submittedName>
        <fullName evidence="3">Prion-like-(Q/N-rich) domain-bearing protein 25</fullName>
    </submittedName>
</protein>
<evidence type="ECO:0000313" key="2">
    <source>
        <dbReference type="Proteomes" id="UP000694844"/>
    </source>
</evidence>
<dbReference type="OrthoDB" id="5912039at2759"/>
<evidence type="ECO:0000313" key="3">
    <source>
        <dbReference type="RefSeq" id="XP_022321184.1"/>
    </source>
</evidence>
<dbReference type="GeneID" id="111123251"/>
<accession>A0A8B8D0Z8</accession>
<dbReference type="PANTHER" id="PTHR36519">
    <property type="entry name" value="FIP (FUNGUS-INDUCED PROTEIN) RELATED-RELATED"/>
    <property type="match status" value="1"/>
</dbReference>
<keyword evidence="1" id="KW-0732">Signal</keyword>
<dbReference type="AlphaFoldDB" id="A0A8B8D0Z8"/>
<dbReference type="Proteomes" id="UP000694844">
    <property type="component" value="Chromosome 3"/>
</dbReference>
<organism evidence="2 3">
    <name type="scientific">Crassostrea virginica</name>
    <name type="common">Eastern oyster</name>
    <dbReference type="NCBI Taxonomy" id="6565"/>
    <lineage>
        <taxon>Eukaryota</taxon>
        <taxon>Metazoa</taxon>
        <taxon>Spiralia</taxon>
        <taxon>Lophotrochozoa</taxon>
        <taxon>Mollusca</taxon>
        <taxon>Bivalvia</taxon>
        <taxon>Autobranchia</taxon>
        <taxon>Pteriomorphia</taxon>
        <taxon>Ostreida</taxon>
        <taxon>Ostreoidea</taxon>
        <taxon>Ostreidae</taxon>
        <taxon>Crassostrea</taxon>
    </lineage>
</organism>
<dbReference type="RefSeq" id="XP_022321184.1">
    <property type="nucleotide sequence ID" value="XM_022465476.1"/>
</dbReference>
<keyword evidence="3" id="KW-0640">Prion</keyword>
<dbReference type="PANTHER" id="PTHR36519:SF9">
    <property type="entry name" value="EB DOMAIN-CONTAINING PROTEIN-RELATED"/>
    <property type="match status" value="1"/>
</dbReference>
<dbReference type="InterPro" id="IPR006150">
    <property type="entry name" value="Cys_repeat_1"/>
</dbReference>
<name>A0A8B8D0Z8_CRAVI</name>
<keyword evidence="2" id="KW-1185">Reference proteome</keyword>
<keyword evidence="3" id="KW-0034">Amyloid</keyword>